<reference evidence="7 8" key="1">
    <citation type="submission" date="2021-05" db="EMBL/GenBank/DDBJ databases">
        <title>The draft genome of Geobacter chapellei DSM 13688.</title>
        <authorList>
            <person name="Xu Z."/>
            <person name="Masuda Y."/>
            <person name="Itoh H."/>
            <person name="Senoo K."/>
        </authorList>
    </citation>
    <scope>NUCLEOTIDE SEQUENCE [LARGE SCALE GENOMIC DNA]</scope>
    <source>
        <strain evidence="7 8">DSM 13688</strain>
    </source>
</reference>
<keyword evidence="4" id="KW-0472">Membrane</keyword>
<evidence type="ECO:0000313" key="7">
    <source>
        <dbReference type="EMBL" id="MBT1072192.1"/>
    </source>
</evidence>
<keyword evidence="4" id="KW-0812">Transmembrane</keyword>
<evidence type="ECO:0000256" key="4">
    <source>
        <dbReference type="SAM" id="Phobius"/>
    </source>
</evidence>
<dbReference type="EMBL" id="JAHDYS010000008">
    <property type="protein sequence ID" value="MBT1072192.1"/>
    <property type="molecule type" value="Genomic_DNA"/>
</dbReference>
<evidence type="ECO:0000259" key="5">
    <source>
        <dbReference type="PROSITE" id="PS50111"/>
    </source>
</evidence>
<dbReference type="Pfam" id="PF00015">
    <property type="entry name" value="MCPsignal"/>
    <property type="match status" value="1"/>
</dbReference>
<dbReference type="SMART" id="SM00304">
    <property type="entry name" value="HAMP"/>
    <property type="match status" value="1"/>
</dbReference>
<comment type="similarity">
    <text evidence="2">Belongs to the methyl-accepting chemotaxis (MCP) protein family.</text>
</comment>
<dbReference type="PANTHER" id="PTHR32089">
    <property type="entry name" value="METHYL-ACCEPTING CHEMOTAXIS PROTEIN MCPB"/>
    <property type="match status" value="1"/>
</dbReference>
<dbReference type="Proteomes" id="UP000784128">
    <property type="component" value="Unassembled WGS sequence"/>
</dbReference>
<name>A0ABS5U945_9BACT</name>
<comment type="caution">
    <text evidence="7">The sequence shown here is derived from an EMBL/GenBank/DDBJ whole genome shotgun (WGS) entry which is preliminary data.</text>
</comment>
<dbReference type="PROSITE" id="PS50111">
    <property type="entry name" value="CHEMOTAXIS_TRANSDUC_2"/>
    <property type="match status" value="1"/>
</dbReference>
<dbReference type="PROSITE" id="PS50885">
    <property type="entry name" value="HAMP"/>
    <property type="match status" value="1"/>
</dbReference>
<dbReference type="SMART" id="SM00283">
    <property type="entry name" value="MA"/>
    <property type="match status" value="1"/>
</dbReference>
<evidence type="ECO:0000256" key="1">
    <source>
        <dbReference type="ARBA" id="ARBA00023224"/>
    </source>
</evidence>
<feature type="transmembrane region" description="Helical" evidence="4">
    <location>
        <begin position="41"/>
        <end position="63"/>
    </location>
</feature>
<dbReference type="RefSeq" id="WP_214298809.1">
    <property type="nucleotide sequence ID" value="NZ_JAHDYS010000008.1"/>
</dbReference>
<feature type="domain" description="Methyl-accepting transducer" evidence="5">
    <location>
        <begin position="120"/>
        <end position="356"/>
    </location>
</feature>
<sequence>MQTLQQLYYRLSIKTRITLLCVCYSFCIVAAAILGRSESSLIRYGSLVLFISLGAFFSLLNIWGISSSIKRVIAYLQNMAEGNLSQTITVRNKNEISWILNTITEVQTSMRTMITGIQATSRDLTSASENLRLTSVELAGGALQAAEQTASVVHAVEGLSSVSNHISSNCQLMAEKASHTRMASTKGISSIGEMSCMMEEIGSVITETTEAVASLGNNSQQIGEIVSTIEDIADQTNLLALNAAIEAARAGEQGRGFAVVADEVRKLAERTTSATGEIQKIITTLQRDVSNVMGSMEQSSHSAQSGVSKVRLSSEAVSEITSHIEVLVESVAQVAIAIEEQSATTDGVMDNIREINAVIDNVSHGTSKTEQAASNLIRTAEELKEMTARFKL</sequence>
<keyword evidence="8" id="KW-1185">Reference proteome</keyword>
<evidence type="ECO:0000259" key="6">
    <source>
        <dbReference type="PROSITE" id="PS50885"/>
    </source>
</evidence>
<dbReference type="InterPro" id="IPR003660">
    <property type="entry name" value="HAMP_dom"/>
</dbReference>
<dbReference type="PANTHER" id="PTHR32089:SF112">
    <property type="entry name" value="LYSOZYME-LIKE PROTEIN-RELATED"/>
    <property type="match status" value="1"/>
</dbReference>
<proteinExistence type="inferred from homology"/>
<keyword evidence="1 3" id="KW-0807">Transducer</keyword>
<organism evidence="7 8">
    <name type="scientific">Pelotalea chapellei</name>
    <dbReference type="NCBI Taxonomy" id="44671"/>
    <lineage>
        <taxon>Bacteria</taxon>
        <taxon>Pseudomonadati</taxon>
        <taxon>Thermodesulfobacteriota</taxon>
        <taxon>Desulfuromonadia</taxon>
        <taxon>Geobacterales</taxon>
        <taxon>Geobacteraceae</taxon>
        <taxon>Pelotalea</taxon>
    </lineage>
</organism>
<feature type="domain" description="HAMP" evidence="6">
    <location>
        <begin position="63"/>
        <end position="115"/>
    </location>
</feature>
<dbReference type="InterPro" id="IPR004089">
    <property type="entry name" value="MCPsignal_dom"/>
</dbReference>
<dbReference type="Pfam" id="PF00672">
    <property type="entry name" value="HAMP"/>
    <property type="match status" value="1"/>
</dbReference>
<protein>
    <submittedName>
        <fullName evidence="7">Methyl-accepting chemotaxis protein</fullName>
    </submittedName>
</protein>
<dbReference type="Gene3D" id="1.10.287.950">
    <property type="entry name" value="Methyl-accepting chemotaxis protein"/>
    <property type="match status" value="1"/>
</dbReference>
<evidence type="ECO:0000313" key="8">
    <source>
        <dbReference type="Proteomes" id="UP000784128"/>
    </source>
</evidence>
<accession>A0ABS5U945</accession>
<dbReference type="SUPFAM" id="SSF58104">
    <property type="entry name" value="Methyl-accepting chemotaxis protein (MCP) signaling domain"/>
    <property type="match status" value="1"/>
</dbReference>
<evidence type="ECO:0000256" key="2">
    <source>
        <dbReference type="ARBA" id="ARBA00029447"/>
    </source>
</evidence>
<gene>
    <name evidence="7" type="ORF">KJB30_10380</name>
</gene>
<keyword evidence="4" id="KW-1133">Transmembrane helix</keyword>
<dbReference type="CDD" id="cd11386">
    <property type="entry name" value="MCP_signal"/>
    <property type="match status" value="1"/>
</dbReference>
<evidence type="ECO:0000256" key="3">
    <source>
        <dbReference type="PROSITE-ProRule" id="PRU00284"/>
    </source>
</evidence>
<feature type="transmembrane region" description="Helical" evidence="4">
    <location>
        <begin position="17"/>
        <end position="35"/>
    </location>
</feature>